<accession>A0A6G9XR53</accession>
<gene>
    <name evidence="6" type="ORF">F5X71_14655</name>
</gene>
<dbReference type="EMBL" id="CP046171">
    <property type="protein sequence ID" value="QIS03397.1"/>
    <property type="molecule type" value="Genomic_DNA"/>
</dbReference>
<dbReference type="PRINTS" id="PR00032">
    <property type="entry name" value="HTHARAC"/>
</dbReference>
<evidence type="ECO:0000256" key="1">
    <source>
        <dbReference type="ARBA" id="ARBA00023015"/>
    </source>
</evidence>
<feature type="region of interest" description="Disordered" evidence="4">
    <location>
        <begin position="331"/>
        <end position="352"/>
    </location>
</feature>
<dbReference type="SMART" id="SM00342">
    <property type="entry name" value="HTH_ARAC"/>
    <property type="match status" value="1"/>
</dbReference>
<evidence type="ECO:0000313" key="6">
    <source>
        <dbReference type="EMBL" id="QIS03397.1"/>
    </source>
</evidence>
<sequence length="352" mass="37699">MATARRKFIPESRGYGMATVLDTSTAAPEDRGELVADAIQSMTAPSHIALAAPGITPSARIDAWQLGVAELGSIRTGGYSVVRSQRQVRTAPAPNLMLFLSPASRIRWSQNDARSELAPGLVCVANLNRPLVADWRGGAVSTLQVPLDALGITANAIERATDRLTVGPLQSLVAWQINLAIGTADALANDPGAGCLGDAFVDLVHALITSEAARNGDGTVVPADLLIAQIRAYIDRHLTDPELGPHRIATAHHISVRYLYKLCARTGFSLEQLIIAQRLSRVHRALADARNHHLPIATIAQQHGFRDSAHFHRRFRAAFGMTPHEWRRTAEASGSLGGEPEVATNVFGPAVS</sequence>
<keyword evidence="3" id="KW-0804">Transcription</keyword>
<feature type="domain" description="HTH araC/xylS-type" evidence="5">
    <location>
        <begin position="228"/>
        <end position="329"/>
    </location>
</feature>
<dbReference type="GO" id="GO:0043565">
    <property type="term" value="F:sequence-specific DNA binding"/>
    <property type="evidence" value="ECO:0007669"/>
    <property type="project" value="InterPro"/>
</dbReference>
<dbReference type="PROSITE" id="PS00041">
    <property type="entry name" value="HTH_ARAC_FAMILY_1"/>
    <property type="match status" value="1"/>
</dbReference>
<evidence type="ECO:0000256" key="2">
    <source>
        <dbReference type="ARBA" id="ARBA00023125"/>
    </source>
</evidence>
<organism evidence="6 7">
    <name type="scientific">Nocardia brasiliensis</name>
    <dbReference type="NCBI Taxonomy" id="37326"/>
    <lineage>
        <taxon>Bacteria</taxon>
        <taxon>Bacillati</taxon>
        <taxon>Actinomycetota</taxon>
        <taxon>Actinomycetes</taxon>
        <taxon>Mycobacteriales</taxon>
        <taxon>Nocardiaceae</taxon>
        <taxon>Nocardia</taxon>
    </lineage>
</organism>
<dbReference type="PANTHER" id="PTHR46796:SF6">
    <property type="entry name" value="ARAC SUBFAMILY"/>
    <property type="match status" value="1"/>
</dbReference>
<protein>
    <submittedName>
        <fullName evidence="6">Helix-turn-helix domain-containing protein</fullName>
    </submittedName>
</protein>
<dbReference type="AlphaFoldDB" id="A0A6G9XR53"/>
<evidence type="ECO:0000256" key="3">
    <source>
        <dbReference type="ARBA" id="ARBA00023163"/>
    </source>
</evidence>
<dbReference type="Proteomes" id="UP000501705">
    <property type="component" value="Chromosome"/>
</dbReference>
<dbReference type="Gene3D" id="1.10.10.60">
    <property type="entry name" value="Homeodomain-like"/>
    <property type="match status" value="1"/>
</dbReference>
<evidence type="ECO:0000313" key="7">
    <source>
        <dbReference type="Proteomes" id="UP000501705"/>
    </source>
</evidence>
<dbReference type="Pfam" id="PF12833">
    <property type="entry name" value="HTH_18"/>
    <property type="match status" value="1"/>
</dbReference>
<dbReference type="InterPro" id="IPR020449">
    <property type="entry name" value="Tscrpt_reg_AraC-type_HTH"/>
</dbReference>
<dbReference type="InterPro" id="IPR018060">
    <property type="entry name" value="HTH_AraC"/>
</dbReference>
<dbReference type="InterPro" id="IPR050204">
    <property type="entry name" value="AraC_XylS_family_regulators"/>
</dbReference>
<reference evidence="6 7" key="1">
    <citation type="journal article" date="2019" name="ACS Chem. Biol.">
        <title>Identification and Mobilization of a Cryptic Antibiotic Biosynthesis Gene Locus from a Human-Pathogenic Nocardia Isolate.</title>
        <authorList>
            <person name="Herisse M."/>
            <person name="Ishida K."/>
            <person name="Porter J.L."/>
            <person name="Howden B."/>
            <person name="Hertweck C."/>
            <person name="Stinear T.P."/>
            <person name="Pidot S.J."/>
        </authorList>
    </citation>
    <scope>NUCLEOTIDE SEQUENCE [LARGE SCALE GENOMIC DNA]</scope>
    <source>
        <strain evidence="6 7">AUSMDU00024985</strain>
    </source>
</reference>
<keyword evidence="2" id="KW-0238">DNA-binding</keyword>
<evidence type="ECO:0000256" key="4">
    <source>
        <dbReference type="SAM" id="MobiDB-lite"/>
    </source>
</evidence>
<keyword evidence="1" id="KW-0805">Transcription regulation</keyword>
<evidence type="ECO:0000259" key="5">
    <source>
        <dbReference type="PROSITE" id="PS01124"/>
    </source>
</evidence>
<proteinExistence type="predicted"/>
<dbReference type="InterPro" id="IPR018062">
    <property type="entry name" value="HTH_AraC-typ_CS"/>
</dbReference>
<dbReference type="GO" id="GO:0003700">
    <property type="term" value="F:DNA-binding transcription factor activity"/>
    <property type="evidence" value="ECO:0007669"/>
    <property type="project" value="InterPro"/>
</dbReference>
<dbReference type="PROSITE" id="PS01124">
    <property type="entry name" value="HTH_ARAC_FAMILY_2"/>
    <property type="match status" value="1"/>
</dbReference>
<dbReference type="InterPro" id="IPR009057">
    <property type="entry name" value="Homeodomain-like_sf"/>
</dbReference>
<dbReference type="PANTHER" id="PTHR46796">
    <property type="entry name" value="HTH-TYPE TRANSCRIPTIONAL ACTIVATOR RHAS-RELATED"/>
    <property type="match status" value="1"/>
</dbReference>
<name>A0A6G9XR53_NOCBR</name>
<dbReference type="SUPFAM" id="SSF46689">
    <property type="entry name" value="Homeodomain-like"/>
    <property type="match status" value="1"/>
</dbReference>